<dbReference type="PROSITE" id="PS50859">
    <property type="entry name" value="LONGIN"/>
    <property type="match status" value="1"/>
</dbReference>
<dbReference type="PANTHER" id="PTHR45806:SF1">
    <property type="entry name" value="SYNAPTOBREVIN HOMOLOG YKT6"/>
    <property type="match status" value="1"/>
</dbReference>
<keyword evidence="9" id="KW-0808">Transferase</keyword>
<dbReference type="SUPFAM" id="SSF64356">
    <property type="entry name" value="SNARE-like"/>
    <property type="match status" value="1"/>
</dbReference>
<feature type="domain" description="Longin" evidence="8">
    <location>
        <begin position="7"/>
        <end position="127"/>
    </location>
</feature>
<dbReference type="GO" id="GO:0005794">
    <property type="term" value="C:Golgi apparatus"/>
    <property type="evidence" value="ECO:0007669"/>
    <property type="project" value="TreeGrafter"/>
</dbReference>
<keyword evidence="10" id="KW-1185">Reference proteome</keyword>
<proteinExistence type="inferred from homology"/>
<dbReference type="GO" id="GO:0006888">
    <property type="term" value="P:endoplasmic reticulum to Golgi vesicle-mediated transport"/>
    <property type="evidence" value="ECO:0007669"/>
    <property type="project" value="TreeGrafter"/>
</dbReference>
<dbReference type="EMBL" id="JABAYA010000012">
    <property type="protein sequence ID" value="KAF7731023.1"/>
    <property type="molecule type" value="Genomic_DNA"/>
</dbReference>
<dbReference type="CDD" id="cd14824">
    <property type="entry name" value="Longin"/>
    <property type="match status" value="1"/>
</dbReference>
<evidence type="ECO:0000256" key="5">
    <source>
        <dbReference type="ARBA" id="ARBA00023288"/>
    </source>
</evidence>
<dbReference type="PANTHER" id="PTHR45806">
    <property type="entry name" value="SYNAPTOBREVIN HOMOLOG YKT6"/>
    <property type="match status" value="1"/>
</dbReference>
<gene>
    <name evidence="9" type="primary">YKT6</name>
    <name evidence="9" type="ORF">EC973_001069</name>
</gene>
<reference evidence="9" key="1">
    <citation type="submission" date="2020-01" db="EMBL/GenBank/DDBJ databases">
        <title>Genome Sequencing of Three Apophysomyces-Like Fungal Strains Confirms a Novel Fungal Genus in the Mucoromycota with divergent Burkholderia-like Endosymbiotic Bacteria.</title>
        <authorList>
            <person name="Stajich J.E."/>
            <person name="Macias A.M."/>
            <person name="Carter-House D."/>
            <person name="Lovett B."/>
            <person name="Kasson L.R."/>
            <person name="Berry K."/>
            <person name="Grigoriev I."/>
            <person name="Chang Y."/>
            <person name="Spatafora J."/>
            <person name="Kasson M.T."/>
        </authorList>
    </citation>
    <scope>NUCLEOTIDE SEQUENCE</scope>
    <source>
        <strain evidence="9">NRRL A-21654</strain>
    </source>
</reference>
<keyword evidence="3" id="KW-0472">Membrane</keyword>
<dbReference type="Pfam" id="PF13774">
    <property type="entry name" value="Longin"/>
    <property type="match status" value="1"/>
</dbReference>
<comment type="subcellular location">
    <subcellularLocation>
        <location evidence="7">Endomembrane system</location>
        <topology evidence="7">Lipid-anchor</topology>
        <orientation evidence="7">Cytoplasmic side</orientation>
    </subcellularLocation>
</comment>
<keyword evidence="4" id="KW-0564">Palmitate</keyword>
<dbReference type="Proteomes" id="UP000605846">
    <property type="component" value="Unassembled WGS sequence"/>
</dbReference>
<dbReference type="GO" id="GO:0016740">
    <property type="term" value="F:transferase activity"/>
    <property type="evidence" value="ECO:0007669"/>
    <property type="project" value="UniProtKB-KW"/>
</dbReference>
<dbReference type="InterPro" id="IPR011012">
    <property type="entry name" value="Longin-like_dom_sf"/>
</dbReference>
<evidence type="ECO:0000256" key="4">
    <source>
        <dbReference type="ARBA" id="ARBA00023139"/>
    </source>
</evidence>
<organism evidence="9 10">
    <name type="scientific">Apophysomyces ossiformis</name>
    <dbReference type="NCBI Taxonomy" id="679940"/>
    <lineage>
        <taxon>Eukaryota</taxon>
        <taxon>Fungi</taxon>
        <taxon>Fungi incertae sedis</taxon>
        <taxon>Mucoromycota</taxon>
        <taxon>Mucoromycotina</taxon>
        <taxon>Mucoromycetes</taxon>
        <taxon>Mucorales</taxon>
        <taxon>Mucorineae</taxon>
        <taxon>Mucoraceae</taxon>
        <taxon>Apophysomyces</taxon>
    </lineage>
</organism>
<dbReference type="AlphaFoldDB" id="A0A8H7BYB7"/>
<accession>A0A8H7BYB7</accession>
<evidence type="ECO:0000256" key="1">
    <source>
        <dbReference type="ARBA" id="ARBA00008025"/>
    </source>
</evidence>
<dbReference type="SMART" id="SM01270">
    <property type="entry name" value="Longin"/>
    <property type="match status" value="1"/>
</dbReference>
<evidence type="ECO:0000313" key="10">
    <source>
        <dbReference type="Proteomes" id="UP000605846"/>
    </source>
</evidence>
<dbReference type="OrthoDB" id="27923at2759"/>
<comment type="caution">
    <text evidence="9">The sequence shown here is derived from an EMBL/GenBank/DDBJ whole genome shotgun (WGS) entry which is preliminary data.</text>
</comment>
<evidence type="ECO:0000256" key="6">
    <source>
        <dbReference type="ARBA" id="ARBA00023289"/>
    </source>
</evidence>
<evidence type="ECO:0000256" key="3">
    <source>
        <dbReference type="ARBA" id="ARBA00023136"/>
    </source>
</evidence>
<protein>
    <submittedName>
        <fullName evidence="9">Palmitoyltransferase</fullName>
    </submittedName>
</protein>
<keyword evidence="2" id="KW-0488">Methylation</keyword>
<keyword evidence="5" id="KW-0449">Lipoprotein</keyword>
<dbReference type="InterPro" id="IPR010908">
    <property type="entry name" value="Longin_dom"/>
</dbReference>
<dbReference type="GO" id="GO:0005484">
    <property type="term" value="F:SNAP receptor activity"/>
    <property type="evidence" value="ECO:0007669"/>
    <property type="project" value="TreeGrafter"/>
</dbReference>
<evidence type="ECO:0000256" key="7">
    <source>
        <dbReference type="ARBA" id="ARBA00046278"/>
    </source>
</evidence>
<evidence type="ECO:0000313" key="9">
    <source>
        <dbReference type="EMBL" id="KAF7731023.1"/>
    </source>
</evidence>
<keyword evidence="6" id="KW-0636">Prenylation</keyword>
<comment type="similarity">
    <text evidence="1">Belongs to the synaptobrevin family.</text>
</comment>
<evidence type="ECO:0000256" key="2">
    <source>
        <dbReference type="ARBA" id="ARBA00022481"/>
    </source>
</evidence>
<evidence type="ECO:0000259" key="8">
    <source>
        <dbReference type="PROSITE" id="PS50859"/>
    </source>
</evidence>
<name>A0A8H7BYB7_9FUNG</name>
<dbReference type="Gene3D" id="3.30.450.50">
    <property type="entry name" value="Longin domain"/>
    <property type="match status" value="1"/>
</dbReference>
<sequence length="152" mass="17545">MKLYSILVLRKDAEKATVIADQFDLSSFGYFQRSSVQEFMVFTATTVAERTEAGKRQSIESENNVLHIYSHPRGIATILISDKEYPSRVAFSLLNKVADEFIVKFPTEKWNTPKLEYPELAEYLRKYQDPKQADTIMKVQNELDETTAILVR</sequence>